<organism evidence="10 12">
    <name type="scientific">Paraclostridium sordellii</name>
    <name type="common">Clostridium sordellii</name>
    <dbReference type="NCBI Taxonomy" id="1505"/>
    <lineage>
        <taxon>Bacteria</taxon>
        <taxon>Bacillati</taxon>
        <taxon>Bacillota</taxon>
        <taxon>Clostridia</taxon>
        <taxon>Peptostreptococcales</taxon>
        <taxon>Peptostreptococcaceae</taxon>
        <taxon>Paraclostridium</taxon>
    </lineage>
</organism>
<evidence type="ECO:0000256" key="1">
    <source>
        <dbReference type="ARBA" id="ARBA00022517"/>
    </source>
</evidence>
<dbReference type="Gene3D" id="1.10.1520.10">
    <property type="entry name" value="Ribonuclease III domain"/>
    <property type="match status" value="1"/>
</dbReference>
<evidence type="ECO:0000313" key="13">
    <source>
        <dbReference type="Proteomes" id="UP000049685"/>
    </source>
</evidence>
<dbReference type="InterPro" id="IPR008226">
    <property type="entry name" value="Mini3_fam"/>
</dbReference>
<evidence type="ECO:0000313" key="8">
    <source>
        <dbReference type="EMBL" id="CEJ72134.1"/>
    </source>
</evidence>
<dbReference type="EMBL" id="CDNY01000007">
    <property type="protein sequence ID" value="CEN31492.1"/>
    <property type="molecule type" value="Genomic_DNA"/>
</dbReference>
<keyword evidence="5 6" id="KW-0378">Hydrolase</keyword>
<evidence type="ECO:0000256" key="6">
    <source>
        <dbReference type="HAMAP-Rule" id="MF_01468"/>
    </source>
</evidence>
<comment type="subunit">
    <text evidence="6">Homodimer.</text>
</comment>
<dbReference type="EMBL" id="LN679998">
    <property type="protein sequence ID" value="CEJ72134.1"/>
    <property type="molecule type" value="Genomic_DNA"/>
</dbReference>
<evidence type="ECO:0000313" key="12">
    <source>
        <dbReference type="Proteomes" id="UP000049127"/>
    </source>
</evidence>
<dbReference type="PANTHER" id="PTHR34276:SF1">
    <property type="entry name" value="MINI-RIBONUCLEASE 3"/>
    <property type="match status" value="1"/>
</dbReference>
<comment type="subcellular location">
    <subcellularLocation>
        <location evidence="6">Cytoplasm</location>
    </subcellularLocation>
</comment>
<feature type="active site" evidence="6">
    <location>
        <position position="25"/>
    </location>
</feature>
<keyword evidence="2 6" id="KW-0698">rRNA processing</keyword>
<feature type="domain" description="RNase III" evidence="7">
    <location>
        <begin position="4"/>
        <end position="137"/>
    </location>
</feature>
<comment type="similarity">
    <text evidence="6">Belongs to the MrnC RNase family.</text>
</comment>
<keyword evidence="1 6" id="KW-0690">Ribosome biogenesis</keyword>
<dbReference type="Proteomes" id="UP000049127">
    <property type="component" value="Unassembled WGS sequence"/>
</dbReference>
<evidence type="ECO:0000313" key="11">
    <source>
        <dbReference type="Proteomes" id="UP000032811"/>
    </source>
</evidence>
<sequence length="137" mass="15814">MEKGVKMENINLATVSPLVLAYLGDTVYESRIREYLINKNVNKKVNDLHKTAIKYVKAKAQANVILTIEDSLTEEEHRIYKKGRNQKSHTTPKNADIIDYKNATGFEALIGYLHMKKDYDRVEEIIKRAIEITEESM</sequence>
<keyword evidence="6" id="KW-0694">RNA-binding</keyword>
<dbReference type="Proteomes" id="UP000049685">
    <property type="component" value="Unassembled WGS sequence"/>
</dbReference>
<dbReference type="EC" id="3.1.26.-" evidence="6"/>
<dbReference type="InterPro" id="IPR000999">
    <property type="entry name" value="RNase_III_dom"/>
</dbReference>
<evidence type="ECO:0000313" key="10">
    <source>
        <dbReference type="EMBL" id="CEP41302.1"/>
    </source>
</evidence>
<dbReference type="GO" id="GO:0006364">
    <property type="term" value="P:rRNA processing"/>
    <property type="evidence" value="ECO:0007669"/>
    <property type="project" value="UniProtKB-UniRule"/>
</dbReference>
<dbReference type="PANTHER" id="PTHR34276">
    <property type="entry name" value="MINI-RIBONUCLEASE 3"/>
    <property type="match status" value="1"/>
</dbReference>
<name>A0A0A1S252_PARSO</name>
<comment type="function">
    <text evidence="6">Involved in correct processing of both the 5' and 3' ends of 23S rRNA precursor. Processes 30S rRNA precursor transcript even in absence of ribonuclease 3 (Rnc); Rnc processes 30S rRNA into smaller rRNA precursors.</text>
</comment>
<keyword evidence="3 6" id="KW-0540">Nuclease</keyword>
<dbReference type="GO" id="GO:0004525">
    <property type="term" value="F:ribonuclease III activity"/>
    <property type="evidence" value="ECO:0007669"/>
    <property type="project" value="InterPro"/>
</dbReference>
<keyword evidence="6" id="KW-0699">rRNA-binding</keyword>
<dbReference type="GO" id="GO:0005737">
    <property type="term" value="C:cytoplasm"/>
    <property type="evidence" value="ECO:0007669"/>
    <property type="project" value="UniProtKB-SubCell"/>
</dbReference>
<reference evidence="12 13" key="2">
    <citation type="submission" date="2015-01" db="EMBL/GenBank/DDBJ databases">
        <authorList>
            <person name="Aslett A.Martin."/>
            <person name="De Silva Nishadi"/>
        </authorList>
    </citation>
    <scope>NUCLEOTIDE SEQUENCE [LARGE SCALE GENOMIC DNA]</scope>
    <source>
        <strain evidence="10 12">R28058</strain>
        <strain evidence="13">UMC4404</strain>
    </source>
</reference>
<dbReference type="KEGG" id="psor:RSJ16_00680"/>
<evidence type="ECO:0000256" key="3">
    <source>
        <dbReference type="ARBA" id="ARBA00022722"/>
    </source>
</evidence>
<evidence type="ECO:0000259" key="7">
    <source>
        <dbReference type="SMART" id="SM00535"/>
    </source>
</evidence>
<keyword evidence="6" id="KW-0963">Cytoplasm</keyword>
<dbReference type="HAMAP" id="MF_01468">
    <property type="entry name" value="RNase_Mini_III"/>
    <property type="match status" value="1"/>
</dbReference>
<comment type="cofactor">
    <cofactor evidence="6">
        <name>Mg(2+)</name>
        <dbReference type="ChEBI" id="CHEBI:18420"/>
    </cofactor>
</comment>
<keyword evidence="6" id="KW-0460">Magnesium</keyword>
<dbReference type="Pfam" id="PF00636">
    <property type="entry name" value="Ribonuclease_3"/>
    <property type="match status" value="1"/>
</dbReference>
<proteinExistence type="inferred from homology"/>
<keyword evidence="4 6" id="KW-0255">Endonuclease</keyword>
<dbReference type="AlphaFoldDB" id="A0A0A1S252"/>
<dbReference type="InterPro" id="IPR036389">
    <property type="entry name" value="RNase_III_sf"/>
</dbReference>
<protein>
    <recommendedName>
        <fullName evidence="6">Mini-ribonuclease 3</fullName>
        <shortName evidence="6">Mini-3</shortName>
        <shortName evidence="6">Mini-RNase 3</shortName>
        <ecNumber evidence="6">3.1.26.-</ecNumber>
    </recommendedName>
    <alternativeName>
        <fullName evidence="6">Mini-RNase III</fullName>
        <shortName evidence="6">Mini-III</shortName>
    </alternativeName>
</protein>
<dbReference type="Proteomes" id="UP000032811">
    <property type="component" value="Chromosome 1"/>
</dbReference>
<dbReference type="SUPFAM" id="SSF69065">
    <property type="entry name" value="RNase III domain-like"/>
    <property type="match status" value="1"/>
</dbReference>
<evidence type="ECO:0000256" key="4">
    <source>
        <dbReference type="ARBA" id="ARBA00022759"/>
    </source>
</evidence>
<accession>A0A0A1S252</accession>
<reference evidence="8 11" key="1">
    <citation type="submission" date="2014-11" db="EMBL/GenBank/DDBJ databases">
        <authorList>
            <person name="Aslett M.A."/>
            <person name="De Silva N."/>
        </authorList>
    </citation>
    <scope>NUCLEOTIDE SEQUENCE [LARGE SCALE GENOMIC DNA]</scope>
    <source>
        <strain evidence="8 11">ATCC9714</strain>
        <strain evidence="9">UMC4404</strain>
    </source>
</reference>
<gene>
    <name evidence="6 10" type="primary">mrnC</name>
    <name evidence="8" type="ORF">ATCC9714_00221</name>
    <name evidence="10" type="ORF">R28058_34771</name>
    <name evidence="9" type="ORF">UMC4404_33921</name>
</gene>
<dbReference type="SMART" id="SM00535">
    <property type="entry name" value="RIBOc"/>
    <property type="match status" value="1"/>
</dbReference>
<keyword evidence="11" id="KW-1185">Reference proteome</keyword>
<dbReference type="PIRSF" id="PIRSF005520">
    <property type="entry name" value="UCP005520"/>
    <property type="match status" value="1"/>
</dbReference>
<evidence type="ECO:0000256" key="2">
    <source>
        <dbReference type="ARBA" id="ARBA00022552"/>
    </source>
</evidence>
<dbReference type="CDD" id="cd00593">
    <property type="entry name" value="RIBOc"/>
    <property type="match status" value="1"/>
</dbReference>
<evidence type="ECO:0000313" key="9">
    <source>
        <dbReference type="EMBL" id="CEN31492.1"/>
    </source>
</evidence>
<dbReference type="EMBL" id="CEKZ01000005">
    <property type="protein sequence ID" value="CEP41302.1"/>
    <property type="molecule type" value="Genomic_DNA"/>
</dbReference>
<evidence type="ECO:0000256" key="5">
    <source>
        <dbReference type="ARBA" id="ARBA00022801"/>
    </source>
</evidence>
<dbReference type="GO" id="GO:0019843">
    <property type="term" value="F:rRNA binding"/>
    <property type="evidence" value="ECO:0007669"/>
    <property type="project" value="UniProtKB-UniRule"/>
</dbReference>